<evidence type="ECO:0000256" key="1">
    <source>
        <dbReference type="ARBA" id="ARBA00005417"/>
    </source>
</evidence>
<dbReference type="RefSeq" id="WP_340273374.1">
    <property type="nucleotide sequence ID" value="NZ_JBAKIA010000004.1"/>
</dbReference>
<keyword evidence="2" id="KW-0813">Transport</keyword>
<dbReference type="PROSITE" id="PS00211">
    <property type="entry name" value="ABC_TRANSPORTER_1"/>
    <property type="match status" value="1"/>
</dbReference>
<evidence type="ECO:0000313" key="10">
    <source>
        <dbReference type="Proteomes" id="UP001385499"/>
    </source>
</evidence>
<evidence type="ECO:0000313" key="9">
    <source>
        <dbReference type="EMBL" id="MEJ8473712.1"/>
    </source>
</evidence>
<dbReference type="Pfam" id="PF17912">
    <property type="entry name" value="OB_MalK"/>
    <property type="match status" value="1"/>
</dbReference>
<evidence type="ECO:0000256" key="5">
    <source>
        <dbReference type="ARBA" id="ARBA00022840"/>
    </source>
</evidence>
<dbReference type="CDD" id="cd03301">
    <property type="entry name" value="ABC_MalK_N"/>
    <property type="match status" value="1"/>
</dbReference>
<dbReference type="PROSITE" id="PS50893">
    <property type="entry name" value="ABC_TRANSPORTER_2"/>
    <property type="match status" value="1"/>
</dbReference>
<proteinExistence type="inferred from homology"/>
<dbReference type="InterPro" id="IPR003439">
    <property type="entry name" value="ABC_transporter-like_ATP-bd"/>
</dbReference>
<dbReference type="InterPro" id="IPR003593">
    <property type="entry name" value="AAA+_ATPase"/>
</dbReference>
<dbReference type="InterPro" id="IPR027417">
    <property type="entry name" value="P-loop_NTPase"/>
</dbReference>
<comment type="caution">
    <text evidence="9">The sequence shown here is derived from an EMBL/GenBank/DDBJ whole genome shotgun (WGS) entry which is preliminary data.</text>
</comment>
<comment type="similarity">
    <text evidence="1">Belongs to the ABC transporter superfamily.</text>
</comment>
<dbReference type="PANTHER" id="PTHR43875">
    <property type="entry name" value="MALTODEXTRIN IMPORT ATP-BINDING PROTEIN MSMX"/>
    <property type="match status" value="1"/>
</dbReference>
<dbReference type="InterPro" id="IPR008995">
    <property type="entry name" value="Mo/tungstate-bd_C_term_dom"/>
</dbReference>
<sequence>MASIIFEGVEKRYPDGSTAIRHLDLEIQDGEFLVLVGPSGCGKSTALRMIAGLEDITGGQLMIGGEVANDLAPRDRDVAMVFQSYALYPHMSVAENIGFGLSARGVAKNVIAEKVGKTAKLLELEPYLNRKPGQLSGGQRQRVAMGRALVREPAAFLMDEPLSNLDARLRAQMRGEIARLQKMSGITTVYVTHDQVEAMTMGDRVAVMRGGVLQQLGAPRTLYDAPDNLFVAGFIGTPSMNFLKADVVAEGESLFAEVGSLRLPLDAGLLAARPALAGYAGKSITLGIRPESLVSLGGAEATQGCMQGQIAFVEDFGATQLVHIDIDIDIDAADNLEEIVDDDGELALSGHQLRASLPGGPTLVSGASLTVSIDPAQLHFFDPQSEQAVRT</sequence>
<evidence type="ECO:0000256" key="2">
    <source>
        <dbReference type="ARBA" id="ARBA00022448"/>
    </source>
</evidence>
<name>A0ABU8TIF9_9HYPH</name>
<evidence type="ECO:0000256" key="3">
    <source>
        <dbReference type="ARBA" id="ARBA00022475"/>
    </source>
</evidence>
<dbReference type="SUPFAM" id="SSF52540">
    <property type="entry name" value="P-loop containing nucleoside triphosphate hydrolases"/>
    <property type="match status" value="1"/>
</dbReference>
<keyword evidence="5 9" id="KW-0067">ATP-binding</keyword>
<dbReference type="Gene3D" id="2.40.50.100">
    <property type="match status" value="1"/>
</dbReference>
<dbReference type="NCBIfam" id="NF008653">
    <property type="entry name" value="PRK11650.1"/>
    <property type="match status" value="1"/>
</dbReference>
<dbReference type="InterPro" id="IPR017871">
    <property type="entry name" value="ABC_transporter-like_CS"/>
</dbReference>
<dbReference type="SUPFAM" id="SSF50331">
    <property type="entry name" value="MOP-like"/>
    <property type="match status" value="1"/>
</dbReference>
<evidence type="ECO:0000259" key="8">
    <source>
        <dbReference type="PROSITE" id="PS50893"/>
    </source>
</evidence>
<gene>
    <name evidence="9" type="primary">ugpC</name>
    <name evidence="9" type="ORF">V6575_06410</name>
</gene>
<dbReference type="PANTHER" id="PTHR43875:SF15">
    <property type="entry name" value="TREHALOSE IMPORT ATP-BINDING PROTEIN SUGC"/>
    <property type="match status" value="1"/>
</dbReference>
<accession>A0ABU8TIF9</accession>
<dbReference type="EMBL" id="JBAKIA010000004">
    <property type="protein sequence ID" value="MEJ8473712.1"/>
    <property type="molecule type" value="Genomic_DNA"/>
</dbReference>
<keyword evidence="6" id="KW-1278">Translocase</keyword>
<evidence type="ECO:0000256" key="6">
    <source>
        <dbReference type="ARBA" id="ARBA00022967"/>
    </source>
</evidence>
<dbReference type="InterPro" id="IPR015855">
    <property type="entry name" value="ABC_transpr_MalK-like"/>
</dbReference>
<feature type="domain" description="ABC transporter" evidence="8">
    <location>
        <begin position="4"/>
        <end position="235"/>
    </location>
</feature>
<dbReference type="InterPro" id="IPR040582">
    <property type="entry name" value="OB_MalK-like"/>
</dbReference>
<keyword evidence="3" id="KW-1003">Cell membrane</keyword>
<keyword evidence="7" id="KW-0472">Membrane</keyword>
<dbReference type="Gene3D" id="3.40.50.300">
    <property type="entry name" value="P-loop containing nucleotide triphosphate hydrolases"/>
    <property type="match status" value="1"/>
</dbReference>
<evidence type="ECO:0000256" key="4">
    <source>
        <dbReference type="ARBA" id="ARBA00022741"/>
    </source>
</evidence>
<organism evidence="9 10">
    <name type="scientific">Roseibium algae</name>
    <dbReference type="NCBI Taxonomy" id="3123038"/>
    <lineage>
        <taxon>Bacteria</taxon>
        <taxon>Pseudomonadati</taxon>
        <taxon>Pseudomonadota</taxon>
        <taxon>Alphaproteobacteria</taxon>
        <taxon>Hyphomicrobiales</taxon>
        <taxon>Stappiaceae</taxon>
        <taxon>Roseibium</taxon>
    </lineage>
</organism>
<dbReference type="Proteomes" id="UP001385499">
    <property type="component" value="Unassembled WGS sequence"/>
</dbReference>
<dbReference type="GO" id="GO:0005524">
    <property type="term" value="F:ATP binding"/>
    <property type="evidence" value="ECO:0007669"/>
    <property type="project" value="UniProtKB-KW"/>
</dbReference>
<dbReference type="InterPro" id="IPR012340">
    <property type="entry name" value="NA-bd_OB-fold"/>
</dbReference>
<evidence type="ECO:0000256" key="7">
    <source>
        <dbReference type="ARBA" id="ARBA00023136"/>
    </source>
</evidence>
<reference evidence="9 10" key="1">
    <citation type="submission" date="2024-02" db="EMBL/GenBank/DDBJ databases">
        <title>Roseibium algae sp. nov., isolated from marine alga (Grateloupia sp.), showing potential in myo-inositol conversion.</title>
        <authorList>
            <person name="Wang Y."/>
        </authorList>
    </citation>
    <scope>NUCLEOTIDE SEQUENCE [LARGE SCALE GENOMIC DNA]</scope>
    <source>
        <strain evidence="9 10">H3510</strain>
    </source>
</reference>
<keyword evidence="10" id="KW-1185">Reference proteome</keyword>
<dbReference type="Gene3D" id="2.40.50.140">
    <property type="entry name" value="Nucleic acid-binding proteins"/>
    <property type="match status" value="1"/>
</dbReference>
<protein>
    <submittedName>
        <fullName evidence="9">Sn-glycerol-3-phosphate ABC transporter ATP-binding protein UgpC</fullName>
    </submittedName>
</protein>
<dbReference type="Pfam" id="PF00005">
    <property type="entry name" value="ABC_tran"/>
    <property type="match status" value="1"/>
</dbReference>
<keyword evidence="4" id="KW-0547">Nucleotide-binding</keyword>
<dbReference type="InterPro" id="IPR047641">
    <property type="entry name" value="ABC_transpr_MalK/UgpC-like"/>
</dbReference>
<dbReference type="SMART" id="SM00382">
    <property type="entry name" value="AAA"/>
    <property type="match status" value="1"/>
</dbReference>